<dbReference type="Pfam" id="PF11799">
    <property type="entry name" value="IMS_C"/>
    <property type="match status" value="1"/>
</dbReference>
<dbReference type="SUPFAM" id="SSF56672">
    <property type="entry name" value="DNA/RNA polymerases"/>
    <property type="match status" value="1"/>
</dbReference>
<dbReference type="GO" id="GO:0003887">
    <property type="term" value="F:DNA-directed DNA polymerase activity"/>
    <property type="evidence" value="ECO:0007669"/>
    <property type="project" value="InterPro"/>
</dbReference>
<evidence type="ECO:0000256" key="1">
    <source>
        <dbReference type="ARBA" id="ARBA00010945"/>
    </source>
</evidence>
<dbReference type="PANTHER" id="PTHR11076">
    <property type="entry name" value="DNA REPAIR POLYMERASE UMUC / TRANSFERASE FAMILY MEMBER"/>
    <property type="match status" value="1"/>
</dbReference>
<evidence type="ECO:0000313" key="3">
    <source>
        <dbReference type="EMBL" id="PJC82051.1"/>
    </source>
</evidence>
<dbReference type="InterPro" id="IPR001126">
    <property type="entry name" value="UmuC"/>
</dbReference>
<dbReference type="AlphaFoldDB" id="A0A2M8GNC1"/>
<dbReference type="InterPro" id="IPR050116">
    <property type="entry name" value="DNA_polymerase-Y"/>
</dbReference>
<accession>A0A2M8GNC1</accession>
<dbReference type="Pfam" id="PF00817">
    <property type="entry name" value="IMS"/>
    <property type="match status" value="1"/>
</dbReference>
<dbReference type="SUPFAM" id="SSF100879">
    <property type="entry name" value="Lesion bypass DNA polymerase (Y-family), little finger domain"/>
    <property type="match status" value="1"/>
</dbReference>
<dbReference type="Gene3D" id="1.10.150.20">
    <property type="entry name" value="5' to 3' exonuclease, C-terminal subdomain"/>
    <property type="match status" value="1"/>
</dbReference>
<dbReference type="InterPro" id="IPR043502">
    <property type="entry name" value="DNA/RNA_pol_sf"/>
</dbReference>
<dbReference type="InterPro" id="IPR017961">
    <property type="entry name" value="DNA_pol_Y-fam_little_finger"/>
</dbReference>
<evidence type="ECO:0000313" key="4">
    <source>
        <dbReference type="Proteomes" id="UP000229370"/>
    </source>
</evidence>
<reference evidence="4" key="1">
    <citation type="submission" date="2017-09" db="EMBL/GenBank/DDBJ databases">
        <title>Depth-based differentiation of microbial function through sediment-hosted aquifers and enrichment of novel symbionts in the deep terrestrial subsurface.</title>
        <authorList>
            <person name="Probst A.J."/>
            <person name="Ladd B."/>
            <person name="Jarett J.K."/>
            <person name="Geller-Mcgrath D.E."/>
            <person name="Sieber C.M.K."/>
            <person name="Emerson J.B."/>
            <person name="Anantharaman K."/>
            <person name="Thomas B.C."/>
            <person name="Malmstrom R."/>
            <person name="Stieglmeier M."/>
            <person name="Klingl A."/>
            <person name="Woyke T."/>
            <person name="Ryan C.M."/>
            <person name="Banfield J.F."/>
        </authorList>
    </citation>
    <scope>NUCLEOTIDE SEQUENCE [LARGE SCALE GENOMIC DNA]</scope>
</reference>
<proteinExistence type="inferred from homology"/>
<dbReference type="GO" id="GO:0042276">
    <property type="term" value="P:error-prone translesion synthesis"/>
    <property type="evidence" value="ECO:0007669"/>
    <property type="project" value="TreeGrafter"/>
</dbReference>
<dbReference type="PANTHER" id="PTHR11076:SF34">
    <property type="entry name" value="PROTEIN UMUC"/>
    <property type="match status" value="1"/>
</dbReference>
<dbReference type="GO" id="GO:0009432">
    <property type="term" value="P:SOS response"/>
    <property type="evidence" value="ECO:0007669"/>
    <property type="project" value="TreeGrafter"/>
</dbReference>
<dbReference type="Gene3D" id="3.30.70.270">
    <property type="match status" value="1"/>
</dbReference>
<dbReference type="PROSITE" id="PS50173">
    <property type="entry name" value="UMUC"/>
    <property type="match status" value="1"/>
</dbReference>
<feature type="domain" description="UmuC" evidence="2">
    <location>
        <begin position="11"/>
        <end position="190"/>
    </location>
</feature>
<sequence>MFQVHSWPNVILHLDGDAFFASVIQATRPYLRDKPVVTGRERGIATAVSYQAKKLGITRGMRVWEIKKRFPACVVVDSDYEIYNLFSSKMFEMMRSFTPSVEEYSIDEGFADIKGLRRPLNLSYLGIGKAIKDRIEFSLGITVSVGISLTKSLAKLASDLQKPSGLVVVDGLSIEKLLVKVPLRKIWGVGANTSAYLEKLGLKTALDFARKDEEFIRKNLTKPFWEIWKELRGELIYQLNYSAKNSYRSIVRSRTFVSATNDKDFLWSRLLTHIEETFYKARTLNYRIGKANLFLKSQSFRYFQQEVKFVEKVAYPILVRDELRQGFEKIYNDKILYRTAGCAIYDFIEEGMVQQTLFNHNQHLEEKAKKIYPLLEEKKVDFGTRLFDKGFFSNKPTKLLRIPIISI</sequence>
<gene>
    <name evidence="3" type="ORF">CO007_01495</name>
</gene>
<dbReference type="InterPro" id="IPR036775">
    <property type="entry name" value="DNA_pol_Y-fam_lit_finger_sf"/>
</dbReference>
<dbReference type="EMBL" id="PFQK01000031">
    <property type="protein sequence ID" value="PJC82051.1"/>
    <property type="molecule type" value="Genomic_DNA"/>
</dbReference>
<dbReference type="InterPro" id="IPR043128">
    <property type="entry name" value="Rev_trsase/Diguanyl_cyclase"/>
</dbReference>
<dbReference type="Gene3D" id="3.40.1170.60">
    <property type="match status" value="1"/>
</dbReference>
<protein>
    <submittedName>
        <fullName evidence="3">DNA polymerase IV</fullName>
    </submittedName>
</protein>
<dbReference type="GO" id="GO:0006281">
    <property type="term" value="P:DNA repair"/>
    <property type="evidence" value="ECO:0007669"/>
    <property type="project" value="InterPro"/>
</dbReference>
<comment type="caution">
    <text evidence="3">The sequence shown here is derived from an EMBL/GenBank/DDBJ whole genome shotgun (WGS) entry which is preliminary data.</text>
</comment>
<dbReference type="CDD" id="cd03586">
    <property type="entry name" value="PolY_Pol_IV_kappa"/>
    <property type="match status" value="1"/>
</dbReference>
<dbReference type="InterPro" id="IPR022880">
    <property type="entry name" value="DNApol_IV"/>
</dbReference>
<dbReference type="GO" id="GO:0003684">
    <property type="term" value="F:damaged DNA binding"/>
    <property type="evidence" value="ECO:0007669"/>
    <property type="project" value="InterPro"/>
</dbReference>
<name>A0A2M8GNC1_9BACT</name>
<dbReference type="GO" id="GO:0005829">
    <property type="term" value="C:cytosol"/>
    <property type="evidence" value="ECO:0007669"/>
    <property type="project" value="TreeGrafter"/>
</dbReference>
<comment type="similarity">
    <text evidence="1">Belongs to the DNA polymerase type-Y family.</text>
</comment>
<organism evidence="3 4">
    <name type="scientific">Candidatus Roizmanbacteria bacterium CG_4_8_14_3_um_filter_36_10</name>
    <dbReference type="NCBI Taxonomy" id="1974834"/>
    <lineage>
        <taxon>Bacteria</taxon>
        <taxon>Candidatus Roizmaniibacteriota</taxon>
    </lineage>
</organism>
<dbReference type="Proteomes" id="UP000229370">
    <property type="component" value="Unassembled WGS sequence"/>
</dbReference>
<evidence type="ECO:0000259" key="2">
    <source>
        <dbReference type="PROSITE" id="PS50173"/>
    </source>
</evidence>